<feature type="non-terminal residue" evidence="2">
    <location>
        <position position="25"/>
    </location>
</feature>
<keyword evidence="3" id="KW-1185">Reference proteome</keyword>
<feature type="transmembrane region" description="Helical" evidence="1">
    <location>
        <begin position="6"/>
        <end position="24"/>
    </location>
</feature>
<dbReference type="AlphaFoldDB" id="H2C6G2"/>
<evidence type="ECO:0000313" key="2">
    <source>
        <dbReference type="EMBL" id="EHP69389.1"/>
    </source>
</evidence>
<protein>
    <submittedName>
        <fullName evidence="2">Uncharacterized protein</fullName>
    </submittedName>
</protein>
<gene>
    <name evidence="2" type="ORF">MetMK1DRAFT_00021400</name>
</gene>
<evidence type="ECO:0000256" key="1">
    <source>
        <dbReference type="SAM" id="Phobius"/>
    </source>
</evidence>
<accession>H2C6G2</accession>
<keyword evidence="1" id="KW-0472">Membrane</keyword>
<proteinExistence type="predicted"/>
<dbReference type="Proteomes" id="UP000003980">
    <property type="component" value="Unassembled WGS sequence"/>
</dbReference>
<organism evidence="2 3">
    <name type="scientific">Metallosphaera yellowstonensis MK1</name>
    <dbReference type="NCBI Taxonomy" id="671065"/>
    <lineage>
        <taxon>Archaea</taxon>
        <taxon>Thermoproteota</taxon>
        <taxon>Thermoprotei</taxon>
        <taxon>Sulfolobales</taxon>
        <taxon>Sulfolobaceae</taxon>
        <taxon>Metallosphaera</taxon>
    </lineage>
</organism>
<reference evidence="2 3" key="1">
    <citation type="submission" date="2012-01" db="EMBL/GenBank/DDBJ databases">
        <title>Improved High-Quality Draft sequence of Metallosphaera yellowstonensis MK1.</title>
        <authorList>
            <consortium name="US DOE Joint Genome Institute"/>
            <person name="Lucas S."/>
            <person name="Han J."/>
            <person name="Cheng J.-F."/>
            <person name="Goodwin L."/>
            <person name="Pitluck S."/>
            <person name="Peters L."/>
            <person name="Teshima H."/>
            <person name="Detter J.C."/>
            <person name="Han C."/>
            <person name="Tapia R."/>
            <person name="Land M."/>
            <person name="Hauser L."/>
            <person name="Kyrpides N."/>
            <person name="Kozubal M."/>
            <person name="Macur R.E."/>
            <person name="Jay Z."/>
            <person name="Inskeep W."/>
            <person name="Woyke T."/>
        </authorList>
    </citation>
    <scope>NUCLEOTIDE SEQUENCE [LARGE SCALE GENOMIC DNA]</scope>
    <source>
        <strain evidence="2 3">MK1</strain>
    </source>
</reference>
<dbReference type="EMBL" id="JH597768">
    <property type="protein sequence ID" value="EHP69389.1"/>
    <property type="molecule type" value="Genomic_DNA"/>
</dbReference>
<keyword evidence="1" id="KW-1133">Transmembrane helix</keyword>
<dbReference type="HOGENOM" id="CLU_3419911_0_0_2"/>
<evidence type="ECO:0000313" key="3">
    <source>
        <dbReference type="Proteomes" id="UP000003980"/>
    </source>
</evidence>
<sequence>MKALSLPIFMVLMFILLVAVLIPAY</sequence>
<name>H2C6G2_9CREN</name>
<keyword evidence="1" id="KW-0812">Transmembrane</keyword>